<evidence type="ECO:0000256" key="3">
    <source>
        <dbReference type="ARBA" id="ARBA00022840"/>
    </source>
</evidence>
<dbReference type="GO" id="GO:0005886">
    <property type="term" value="C:plasma membrane"/>
    <property type="evidence" value="ECO:0007669"/>
    <property type="project" value="TreeGrafter"/>
</dbReference>
<evidence type="ECO:0000313" key="8">
    <source>
        <dbReference type="Proteomes" id="UP000477070"/>
    </source>
</evidence>
<reference evidence="6 7" key="2">
    <citation type="journal article" date="2016" name="Infect. Immun.">
        <title>Helicobacter saguini, a Novel Helicobacter Isolated from Cotton-Top Tamarins with Ulcerative Colitis, Has Proinflammatory Properties and Induces Typhlocolitis and Dysplasia in Gnotobiotic IL-10-/- Mice.</title>
        <authorList>
            <person name="Shen Z."/>
            <person name="Mannion A."/>
            <person name="Whary M.T."/>
            <person name="Muthupalani S."/>
            <person name="Sheh A."/>
            <person name="Feng Y."/>
            <person name="Gong G."/>
            <person name="Vandamme P."/>
            <person name="Holcombe H.R."/>
            <person name="Paster B.J."/>
            <person name="Fox J.G."/>
        </authorList>
    </citation>
    <scope>NUCLEOTIDE SEQUENCE [LARGE SCALE GENOMIC DNA]</scope>
    <source>
        <strain evidence="6 7">MIT 97-6194</strain>
    </source>
</reference>
<evidence type="ECO:0000313" key="5">
    <source>
        <dbReference type="EMBL" id="MWV69129.1"/>
    </source>
</evidence>
<dbReference type="InterPro" id="IPR027417">
    <property type="entry name" value="P-loop_NTPase"/>
</dbReference>
<keyword evidence="2" id="KW-0547">Nucleotide-binding</keyword>
<accession>A0A347VSD8</accession>
<dbReference type="EMBL" id="JRMP02000009">
    <property type="protein sequence ID" value="TLD94174.1"/>
    <property type="molecule type" value="Genomic_DNA"/>
</dbReference>
<feature type="domain" description="Bacterial type II secretion system protein E" evidence="4">
    <location>
        <begin position="165"/>
        <end position="526"/>
    </location>
</feature>
<dbReference type="EMBL" id="QBIU01000001">
    <property type="protein sequence ID" value="MWV69129.1"/>
    <property type="molecule type" value="Genomic_DNA"/>
</dbReference>
<keyword evidence="3" id="KW-0067">ATP-binding</keyword>
<sequence length="543" mass="62577">MKLFIEKIRANPYLDSKKFFTTLNDDDKKIFLDSLFDIFKQKSIIFSNFLESHPYFENYIIKQDLTPFNLAFIDDSINVMYACMRCKQDFLPSVIFEDIIDSKKIMCVISFEPFSSNFRNNIAMKLREHYAKEIHFFIARKSFLSEINNVIQMQKMAENNELDENFLESLFVLAQKFNASDIHLILDKNTSNTLKYEQNATCLFRINGNLLHFLNIHDNLFHKLSKKLKLLCKIDINDKQIPQDGHFKYEKIPNSNKESYFKNDIRISFLPTLNGESLVLRIPANKQRFHTFKNLNMIENHLKLLKTNLLAKSGLIIISGPTNSAKTTLLYACLRHLNNGSKKILSIEDPIEQEIAGVAQSQVNRNENLTFANALKYVLRQDGDVIMIGEIRDDETLDLSLKAALSGHLVLASIHASDCISSISRMLDLNAQKGLLESVLKCVISQRLLKTLCPFCKEKIDGKFVAKGCNKCYFQGFGERKLIQEMLDFRNTNNALLCDYNDFKEISTILDSKNKKAYFSQSLQEQANALYTQGIIPYEETLL</sequence>
<dbReference type="PANTHER" id="PTHR30258">
    <property type="entry name" value="TYPE II SECRETION SYSTEM PROTEIN GSPE-RELATED"/>
    <property type="match status" value="1"/>
</dbReference>
<proteinExistence type="inferred from homology"/>
<reference evidence="6" key="3">
    <citation type="submission" date="2018-04" db="EMBL/GenBank/DDBJ databases">
        <authorList>
            <person name="Sheh A."/>
            <person name="Shen Z."/>
            <person name="Mannion A.J."/>
            <person name="Fox J.G."/>
        </authorList>
    </citation>
    <scope>NUCLEOTIDE SEQUENCE</scope>
    <source>
        <strain evidence="6">MIT 97-6194</strain>
    </source>
</reference>
<dbReference type="AlphaFoldDB" id="A0A347VSD8"/>
<dbReference type="Gene3D" id="3.30.450.90">
    <property type="match status" value="1"/>
</dbReference>
<dbReference type="CDD" id="cd01129">
    <property type="entry name" value="PulE-GspE-like"/>
    <property type="match status" value="1"/>
</dbReference>
<dbReference type="GO" id="GO:0005524">
    <property type="term" value="F:ATP binding"/>
    <property type="evidence" value="ECO:0007669"/>
    <property type="project" value="UniProtKB-KW"/>
</dbReference>
<evidence type="ECO:0000256" key="1">
    <source>
        <dbReference type="ARBA" id="ARBA00006611"/>
    </source>
</evidence>
<evidence type="ECO:0000259" key="4">
    <source>
        <dbReference type="Pfam" id="PF00437"/>
    </source>
</evidence>
<dbReference type="STRING" id="1548018.LS64_08940"/>
<evidence type="ECO:0000256" key="2">
    <source>
        <dbReference type="ARBA" id="ARBA00022741"/>
    </source>
</evidence>
<protein>
    <submittedName>
        <fullName evidence="6">General secretion pathway protein GspE</fullName>
    </submittedName>
</protein>
<comment type="similarity">
    <text evidence="1">Belongs to the GSP E family.</text>
</comment>
<evidence type="ECO:0000313" key="7">
    <source>
        <dbReference type="Proteomes" id="UP000029714"/>
    </source>
</evidence>
<dbReference type="RefSeq" id="WP_034572400.1">
    <property type="nucleotide sequence ID" value="NZ_JRMP02000009.1"/>
</dbReference>
<dbReference type="SUPFAM" id="SSF52540">
    <property type="entry name" value="P-loop containing nucleoside triphosphate hydrolases"/>
    <property type="match status" value="1"/>
</dbReference>
<dbReference type="PANTHER" id="PTHR30258:SF2">
    <property type="entry name" value="COMG OPERON PROTEIN 1"/>
    <property type="match status" value="1"/>
</dbReference>
<reference evidence="6 7" key="1">
    <citation type="journal article" date="2014" name="Genome Announc.">
        <title>Draft genome sequences of eight enterohepatic helicobacter species isolated from both laboratory and wild rodents.</title>
        <authorList>
            <person name="Sheh A."/>
            <person name="Shen Z."/>
            <person name="Fox J.G."/>
        </authorList>
    </citation>
    <scope>NUCLEOTIDE SEQUENCE [LARGE SCALE GENOMIC DNA]</scope>
    <source>
        <strain evidence="6 7">MIT 97-6194</strain>
    </source>
</reference>
<dbReference type="OrthoDB" id="9805147at2"/>
<name>A0A347VSD8_9HELI</name>
<dbReference type="Proteomes" id="UP000029714">
    <property type="component" value="Unassembled WGS sequence"/>
</dbReference>
<dbReference type="InterPro" id="IPR001482">
    <property type="entry name" value="T2SS/T4SS_dom"/>
</dbReference>
<comment type="caution">
    <text evidence="6">The sequence shown here is derived from an EMBL/GenBank/DDBJ whole genome shotgun (WGS) entry which is preliminary data.</text>
</comment>
<dbReference type="Proteomes" id="UP000477070">
    <property type="component" value="Unassembled WGS sequence"/>
</dbReference>
<keyword evidence="7" id="KW-1185">Reference proteome</keyword>
<evidence type="ECO:0000313" key="6">
    <source>
        <dbReference type="EMBL" id="TLD94174.1"/>
    </source>
</evidence>
<organism evidence="6 7">
    <name type="scientific">Helicobacter saguini</name>
    <dbReference type="NCBI Taxonomy" id="1548018"/>
    <lineage>
        <taxon>Bacteria</taxon>
        <taxon>Pseudomonadati</taxon>
        <taxon>Campylobacterota</taxon>
        <taxon>Epsilonproteobacteria</taxon>
        <taxon>Campylobacterales</taxon>
        <taxon>Helicobacteraceae</taxon>
        <taxon>Helicobacter</taxon>
    </lineage>
</organism>
<dbReference type="Pfam" id="PF00437">
    <property type="entry name" value="T2SSE"/>
    <property type="match status" value="1"/>
</dbReference>
<dbReference type="GO" id="GO:0016887">
    <property type="term" value="F:ATP hydrolysis activity"/>
    <property type="evidence" value="ECO:0007669"/>
    <property type="project" value="TreeGrafter"/>
</dbReference>
<reference evidence="5 8" key="4">
    <citation type="submission" date="2019-12" db="EMBL/GenBank/DDBJ databases">
        <title>Multi-Generational Helicobacter saguini Isolates.</title>
        <authorList>
            <person name="Mannion A."/>
            <person name="Shen Z."/>
            <person name="Fox J.G."/>
        </authorList>
    </citation>
    <scope>NUCLEOTIDE SEQUENCE [LARGE SCALE GENOMIC DNA]</scope>
    <source>
        <strain evidence="5">16-048</strain>
        <strain evidence="8">16-048 (F4)</strain>
    </source>
</reference>
<gene>
    <name evidence="5" type="ORF">DCO61_03630</name>
    <name evidence="6" type="ORF">LS64_006625</name>
</gene>
<dbReference type="Gene3D" id="3.40.50.300">
    <property type="entry name" value="P-loop containing nucleotide triphosphate hydrolases"/>
    <property type="match status" value="1"/>
</dbReference>